<evidence type="ECO:0000256" key="1">
    <source>
        <dbReference type="SAM" id="MobiDB-lite"/>
    </source>
</evidence>
<keyword evidence="2" id="KW-0732">Signal</keyword>
<protein>
    <recommendedName>
        <fullName evidence="5">Fibronectin attachment protein</fullName>
    </recommendedName>
</protein>
<organism evidence="3 4">
    <name type="scientific">Aquamicrobium aerolatum DSM 21857</name>
    <dbReference type="NCBI Taxonomy" id="1121003"/>
    <lineage>
        <taxon>Bacteria</taxon>
        <taxon>Pseudomonadati</taxon>
        <taxon>Pseudomonadota</taxon>
        <taxon>Alphaproteobacteria</taxon>
        <taxon>Hyphomicrobiales</taxon>
        <taxon>Phyllobacteriaceae</taxon>
        <taxon>Aerobium</taxon>
    </lineage>
</organism>
<sequence>MTARPSRLFPDLPALKRGSAICLFLAGLMVSSQAMALSEIPEEDVPVPAEETAPNDEIQRQTLPPVQAEPTKPASPDPAPATDEVEAPRPPRDMTVPLPDPIVTPRAPHAVAPTDEEANGEPTAEISYDIELLPEPVARMRKLIIEAALTGEMENLRPILEVGDEGTQLSFGDLPEDPITFLRELSGDDDGQEILAILYEVMSAGYVHLEAGEPTEMYVWPYFFAVPLDSLDKRQRVELFKLVTAGDYEDMKNFGAYIFYRVGISPEGRWLFFVAGD</sequence>
<evidence type="ECO:0000313" key="4">
    <source>
        <dbReference type="Proteomes" id="UP000242763"/>
    </source>
</evidence>
<dbReference type="AlphaFoldDB" id="A0A1I3N4L5"/>
<gene>
    <name evidence="3" type="ORF">SAMN03080618_01949</name>
</gene>
<feature type="signal peptide" evidence="2">
    <location>
        <begin position="1"/>
        <end position="36"/>
    </location>
</feature>
<accession>A0A1I3N4L5</accession>
<evidence type="ECO:0000313" key="3">
    <source>
        <dbReference type="EMBL" id="SFJ04228.1"/>
    </source>
</evidence>
<evidence type="ECO:0008006" key="5">
    <source>
        <dbReference type="Google" id="ProtNLM"/>
    </source>
</evidence>
<feature type="chain" id="PRO_5017393447" description="Fibronectin attachment protein" evidence="2">
    <location>
        <begin position="37"/>
        <end position="277"/>
    </location>
</feature>
<dbReference type="STRING" id="1121003.SAMN03080618_01949"/>
<dbReference type="Proteomes" id="UP000242763">
    <property type="component" value="Unassembled WGS sequence"/>
</dbReference>
<reference evidence="4" key="1">
    <citation type="submission" date="2016-10" db="EMBL/GenBank/DDBJ databases">
        <authorList>
            <person name="Varghese N."/>
            <person name="Submissions S."/>
        </authorList>
    </citation>
    <scope>NUCLEOTIDE SEQUENCE [LARGE SCALE GENOMIC DNA]</scope>
    <source>
        <strain evidence="4">DSM 21857</strain>
    </source>
</reference>
<feature type="region of interest" description="Disordered" evidence="1">
    <location>
        <begin position="41"/>
        <end position="123"/>
    </location>
</feature>
<dbReference type="RefSeq" id="WP_244523219.1">
    <property type="nucleotide sequence ID" value="NZ_FORF01000010.1"/>
</dbReference>
<name>A0A1I3N4L5_9HYPH</name>
<proteinExistence type="predicted"/>
<evidence type="ECO:0000256" key="2">
    <source>
        <dbReference type="SAM" id="SignalP"/>
    </source>
</evidence>
<keyword evidence="4" id="KW-1185">Reference proteome</keyword>
<dbReference type="EMBL" id="FORF01000010">
    <property type="protein sequence ID" value="SFJ04228.1"/>
    <property type="molecule type" value="Genomic_DNA"/>
</dbReference>